<name>G0S2R0_CHATD</name>
<proteinExistence type="predicted"/>
<dbReference type="GO" id="GO:0042626">
    <property type="term" value="F:ATPase-coupled transmembrane transporter activity"/>
    <property type="evidence" value="ECO:0007669"/>
    <property type="project" value="TreeGrafter"/>
</dbReference>
<evidence type="ECO:0000313" key="7">
    <source>
        <dbReference type="Proteomes" id="UP000008066"/>
    </source>
</evidence>
<dbReference type="Proteomes" id="UP000008066">
    <property type="component" value="Unassembled WGS sequence"/>
</dbReference>
<dbReference type="GO" id="GO:0005524">
    <property type="term" value="F:ATP binding"/>
    <property type="evidence" value="ECO:0007669"/>
    <property type="project" value="UniProtKB-KW"/>
</dbReference>
<dbReference type="RefSeq" id="XP_006692312.1">
    <property type="nucleotide sequence ID" value="XM_006692249.1"/>
</dbReference>
<dbReference type="InterPro" id="IPR003439">
    <property type="entry name" value="ABC_transporter-like_ATP-bd"/>
</dbReference>
<dbReference type="PROSITE" id="PS50893">
    <property type="entry name" value="ABC_TRANSPORTER_2"/>
    <property type="match status" value="1"/>
</dbReference>
<dbReference type="GeneID" id="18255852"/>
<reference evidence="6 7" key="1">
    <citation type="journal article" date="2011" name="Cell">
        <title>Insight into structure and assembly of the nuclear pore complex by utilizing the genome of a eukaryotic thermophile.</title>
        <authorList>
            <person name="Amlacher S."/>
            <person name="Sarges P."/>
            <person name="Flemming D."/>
            <person name="van Noort V."/>
            <person name="Kunze R."/>
            <person name="Devos D.P."/>
            <person name="Arumugam M."/>
            <person name="Bork P."/>
            <person name="Hurt E."/>
        </authorList>
    </citation>
    <scope>NUCLEOTIDE SEQUENCE [LARGE SCALE GENOMIC DNA]</scope>
    <source>
        <strain evidence="7">DSM 1495 / CBS 144.50 / IMI 039719</strain>
    </source>
</reference>
<dbReference type="InterPro" id="IPR027417">
    <property type="entry name" value="P-loop_NTPase"/>
</dbReference>
<evidence type="ECO:0000256" key="3">
    <source>
        <dbReference type="SAM" id="MobiDB-lite"/>
    </source>
</evidence>
<keyword evidence="2" id="KW-0067">ATP-binding</keyword>
<feature type="transmembrane region" description="Helical" evidence="4">
    <location>
        <begin position="6"/>
        <end position="29"/>
    </location>
</feature>
<dbReference type="PANTHER" id="PTHR24221">
    <property type="entry name" value="ATP-BINDING CASSETTE SUB-FAMILY B"/>
    <property type="match status" value="1"/>
</dbReference>
<dbReference type="InterPro" id="IPR039421">
    <property type="entry name" value="Type_1_exporter"/>
</dbReference>
<dbReference type="SUPFAM" id="SSF52540">
    <property type="entry name" value="P-loop containing nucleoside triphosphate hydrolases"/>
    <property type="match status" value="1"/>
</dbReference>
<accession>G0S2R0</accession>
<dbReference type="InterPro" id="IPR003593">
    <property type="entry name" value="AAA+_ATPase"/>
</dbReference>
<evidence type="ECO:0000256" key="1">
    <source>
        <dbReference type="ARBA" id="ARBA00022741"/>
    </source>
</evidence>
<evidence type="ECO:0000256" key="4">
    <source>
        <dbReference type="SAM" id="Phobius"/>
    </source>
</evidence>
<dbReference type="PANTHER" id="PTHR24221:SF581">
    <property type="entry name" value="P-LOOP CONTAINING NUCLEOSIDE TRIPHOSPHATE HYDROLASE PROTEIN"/>
    <property type="match status" value="1"/>
</dbReference>
<feature type="compositionally biased region" description="Polar residues" evidence="3">
    <location>
        <begin position="263"/>
        <end position="278"/>
    </location>
</feature>
<keyword evidence="7" id="KW-1185">Reference proteome</keyword>
<evidence type="ECO:0000313" key="6">
    <source>
        <dbReference type="EMBL" id="EGS22293.1"/>
    </source>
</evidence>
<keyword evidence="4" id="KW-0472">Membrane</keyword>
<dbReference type="GO" id="GO:0016887">
    <property type="term" value="F:ATP hydrolysis activity"/>
    <property type="evidence" value="ECO:0007669"/>
    <property type="project" value="InterPro"/>
</dbReference>
<dbReference type="SMART" id="SM00382">
    <property type="entry name" value="AAA"/>
    <property type="match status" value="1"/>
</dbReference>
<feature type="region of interest" description="Disordered" evidence="3">
    <location>
        <begin position="255"/>
        <end position="282"/>
    </location>
</feature>
<feature type="domain" description="ABC transporter" evidence="5">
    <location>
        <begin position="19"/>
        <end position="257"/>
    </location>
</feature>
<dbReference type="EMBL" id="GL988040">
    <property type="protein sequence ID" value="EGS22293.1"/>
    <property type="molecule type" value="Genomic_DNA"/>
</dbReference>
<dbReference type="GO" id="GO:0016020">
    <property type="term" value="C:membrane"/>
    <property type="evidence" value="ECO:0007669"/>
    <property type="project" value="TreeGrafter"/>
</dbReference>
<dbReference type="Gene3D" id="3.40.50.300">
    <property type="entry name" value="P-loop containing nucleotide triphosphate hydrolases"/>
    <property type="match status" value="1"/>
</dbReference>
<dbReference type="eggNOG" id="KOG0055">
    <property type="taxonomic scope" value="Eukaryota"/>
</dbReference>
<gene>
    <name evidence="6" type="ORF">CTHT_0018140</name>
</gene>
<dbReference type="AlphaFoldDB" id="G0S2R0"/>
<sequence>MLASLIVAFIFFYRLTLVLLVTTLSSALIKRATWHYMLCHCAQTGLTFPVGRSGGGKSTLGNILMRFCEPLTGSITLDGVPLTALDLNWLRNNITLIQQFSLLFNVTFYQNIAFGAPDPNKADTRDMHRACYMVLLRSTLAGLPDGLNTLLRAGAGGGGRLSGGQKQRRALARAGLRDHLVLILDEITSDLDSVSRKLVLDTTRIWRQGKTTIITHEVNQIEENDYVCVFEAGRIVQQGQRKDIEHQGLFASLVPPADDVPSPFSSPTDSEPTSWYDNDSSDEDSPIYNTTFGRFLRATLSTIHKSVLRRITSRKPSDVSLKIVTEHSFDVLQNRVPRARRGQPYLVELEATQASLDSLEVLFLERMARSSEKKLAKTKKSKKHDLTRAPSLRHILTTVWPHLDTTARAQLFLGVHTTCLMAASTPLFSHFFCLAALRFLDAWPTVVRSLQMGVMSSSPIWALVVCWDLTLVTLASVPVAMAGARLSDAASGE</sequence>
<organism evidence="7">
    <name type="scientific">Chaetomium thermophilum (strain DSM 1495 / CBS 144.50 / IMI 039719)</name>
    <name type="common">Thermochaetoides thermophila</name>
    <dbReference type="NCBI Taxonomy" id="759272"/>
    <lineage>
        <taxon>Eukaryota</taxon>
        <taxon>Fungi</taxon>
        <taxon>Dikarya</taxon>
        <taxon>Ascomycota</taxon>
        <taxon>Pezizomycotina</taxon>
        <taxon>Sordariomycetes</taxon>
        <taxon>Sordariomycetidae</taxon>
        <taxon>Sordariales</taxon>
        <taxon>Chaetomiaceae</taxon>
        <taxon>Thermochaetoides</taxon>
    </lineage>
</organism>
<keyword evidence="1" id="KW-0547">Nucleotide-binding</keyword>
<protein>
    <recommendedName>
        <fullName evidence="5">ABC transporter domain-containing protein</fullName>
    </recommendedName>
</protein>
<keyword evidence="4" id="KW-1133">Transmembrane helix</keyword>
<dbReference type="HOGENOM" id="CLU_553214_0_0_1"/>
<evidence type="ECO:0000256" key="2">
    <source>
        <dbReference type="ARBA" id="ARBA00022840"/>
    </source>
</evidence>
<dbReference type="KEGG" id="cthr:CTHT_0018140"/>
<dbReference type="OrthoDB" id="6500128at2759"/>
<keyword evidence="4" id="KW-0812">Transmembrane</keyword>
<evidence type="ECO:0000259" key="5">
    <source>
        <dbReference type="PROSITE" id="PS50893"/>
    </source>
</evidence>
<dbReference type="Pfam" id="PF00005">
    <property type="entry name" value="ABC_tran"/>
    <property type="match status" value="1"/>
</dbReference>